<reference evidence="1 2" key="1">
    <citation type="submission" date="2014-04" db="EMBL/GenBank/DDBJ databases">
        <authorList>
            <consortium name="DOE Joint Genome Institute"/>
            <person name="Kuo A."/>
            <person name="Gay G."/>
            <person name="Dore J."/>
            <person name="Kohler A."/>
            <person name="Nagy L.G."/>
            <person name="Floudas D."/>
            <person name="Copeland A."/>
            <person name="Barry K.W."/>
            <person name="Cichocki N."/>
            <person name="Veneault-Fourrey C."/>
            <person name="LaButti K."/>
            <person name="Lindquist E.A."/>
            <person name="Lipzen A."/>
            <person name="Lundell T."/>
            <person name="Morin E."/>
            <person name="Murat C."/>
            <person name="Sun H."/>
            <person name="Tunlid A."/>
            <person name="Henrissat B."/>
            <person name="Grigoriev I.V."/>
            <person name="Hibbett D.S."/>
            <person name="Martin F."/>
            <person name="Nordberg H.P."/>
            <person name="Cantor M.N."/>
            <person name="Hua S.X."/>
        </authorList>
    </citation>
    <scope>NUCLEOTIDE SEQUENCE [LARGE SCALE GENOMIC DNA]</scope>
    <source>
        <strain evidence="2">h7</strain>
    </source>
</reference>
<name>A0A0C3C187_HEBCY</name>
<evidence type="ECO:0000313" key="1">
    <source>
        <dbReference type="EMBL" id="KIM42605.1"/>
    </source>
</evidence>
<organism evidence="1 2">
    <name type="scientific">Hebeloma cylindrosporum</name>
    <dbReference type="NCBI Taxonomy" id="76867"/>
    <lineage>
        <taxon>Eukaryota</taxon>
        <taxon>Fungi</taxon>
        <taxon>Dikarya</taxon>
        <taxon>Basidiomycota</taxon>
        <taxon>Agaricomycotina</taxon>
        <taxon>Agaricomycetes</taxon>
        <taxon>Agaricomycetidae</taxon>
        <taxon>Agaricales</taxon>
        <taxon>Agaricineae</taxon>
        <taxon>Hymenogastraceae</taxon>
        <taxon>Hebeloma</taxon>
    </lineage>
</organism>
<evidence type="ECO:0000313" key="2">
    <source>
        <dbReference type="Proteomes" id="UP000053424"/>
    </source>
</evidence>
<reference evidence="2" key="2">
    <citation type="submission" date="2015-01" db="EMBL/GenBank/DDBJ databases">
        <title>Evolutionary Origins and Diversification of the Mycorrhizal Mutualists.</title>
        <authorList>
            <consortium name="DOE Joint Genome Institute"/>
            <consortium name="Mycorrhizal Genomics Consortium"/>
            <person name="Kohler A."/>
            <person name="Kuo A."/>
            <person name="Nagy L.G."/>
            <person name="Floudas D."/>
            <person name="Copeland A."/>
            <person name="Barry K.W."/>
            <person name="Cichocki N."/>
            <person name="Veneault-Fourrey C."/>
            <person name="LaButti K."/>
            <person name="Lindquist E.A."/>
            <person name="Lipzen A."/>
            <person name="Lundell T."/>
            <person name="Morin E."/>
            <person name="Murat C."/>
            <person name="Riley R."/>
            <person name="Ohm R."/>
            <person name="Sun H."/>
            <person name="Tunlid A."/>
            <person name="Henrissat B."/>
            <person name="Grigoriev I.V."/>
            <person name="Hibbett D.S."/>
            <person name="Martin F."/>
        </authorList>
    </citation>
    <scope>NUCLEOTIDE SEQUENCE [LARGE SCALE GENOMIC DNA]</scope>
    <source>
        <strain evidence="2">h7</strain>
    </source>
</reference>
<dbReference type="Proteomes" id="UP000053424">
    <property type="component" value="Unassembled WGS sequence"/>
</dbReference>
<dbReference type="EMBL" id="KN831777">
    <property type="protein sequence ID" value="KIM42605.1"/>
    <property type="molecule type" value="Genomic_DNA"/>
</dbReference>
<sequence length="64" mass="7193">MLVCATRVPYLGLGLFHATLGISTCRMLIHLRKFASENLEGRPVDSRMPLPNLEFDLHSAEVVR</sequence>
<gene>
    <name evidence="1" type="ORF">M413DRAFT_120523</name>
</gene>
<accession>A0A0C3C187</accession>
<proteinExistence type="predicted"/>
<protein>
    <submittedName>
        <fullName evidence="1">Uncharacterized protein</fullName>
    </submittedName>
</protein>
<dbReference type="HOGENOM" id="CLU_2867877_0_0_1"/>
<keyword evidence="2" id="KW-1185">Reference proteome</keyword>
<dbReference type="AlphaFoldDB" id="A0A0C3C187"/>